<dbReference type="HAMAP" id="MF_00100_B">
    <property type="entry name" value="IF_2_B"/>
    <property type="match status" value="1"/>
</dbReference>
<dbReference type="InterPro" id="IPR036925">
    <property type="entry name" value="TIF_IF2_dom3_sf"/>
</dbReference>
<dbReference type="Pfam" id="PF22042">
    <property type="entry name" value="EF-G_D2"/>
    <property type="match status" value="1"/>
</dbReference>
<proteinExistence type="inferred from homology"/>
<evidence type="ECO:0000256" key="7">
    <source>
        <dbReference type="ARBA" id="ARBA00023134"/>
    </source>
</evidence>
<dbReference type="InterPro" id="IPR000178">
    <property type="entry name" value="TF_IF2_bacterial-like"/>
</dbReference>
<dbReference type="OrthoDB" id="9811804at2"/>
<dbReference type="InterPro" id="IPR009061">
    <property type="entry name" value="DNA-bd_dom_put_sf"/>
</dbReference>
<dbReference type="InterPro" id="IPR009000">
    <property type="entry name" value="Transl_B-barrel_sf"/>
</dbReference>
<dbReference type="Pfam" id="PF04760">
    <property type="entry name" value="IF2_N"/>
    <property type="match status" value="1"/>
</dbReference>
<keyword evidence="4 8" id="KW-0396">Initiation factor</keyword>
<dbReference type="SUPFAM" id="SSF46955">
    <property type="entry name" value="Putative DNA-binding domain"/>
    <property type="match status" value="1"/>
</dbReference>
<evidence type="ECO:0000256" key="4">
    <source>
        <dbReference type="ARBA" id="ARBA00022540"/>
    </source>
</evidence>
<keyword evidence="5 8" id="KW-0547">Nucleotide-binding</keyword>
<dbReference type="Gene3D" id="3.40.50.10050">
    <property type="entry name" value="Translation initiation factor IF- 2, domain 3"/>
    <property type="match status" value="1"/>
</dbReference>
<dbReference type="FunFam" id="2.40.30.10:FF:000007">
    <property type="entry name" value="Translation initiation factor IF-2"/>
    <property type="match status" value="1"/>
</dbReference>
<dbReference type="GO" id="GO:0003924">
    <property type="term" value="F:GTPase activity"/>
    <property type="evidence" value="ECO:0007669"/>
    <property type="project" value="UniProtKB-UniRule"/>
</dbReference>
<evidence type="ECO:0000256" key="5">
    <source>
        <dbReference type="ARBA" id="ARBA00022741"/>
    </source>
</evidence>
<dbReference type="PROSITE" id="PS51722">
    <property type="entry name" value="G_TR_2"/>
    <property type="match status" value="1"/>
</dbReference>
<dbReference type="SUPFAM" id="SSF52540">
    <property type="entry name" value="P-loop containing nucleoside triphosphate hydrolases"/>
    <property type="match status" value="1"/>
</dbReference>
<dbReference type="SUPFAM" id="SSF52156">
    <property type="entry name" value="Initiation factor IF2/eIF5b, domain 3"/>
    <property type="match status" value="1"/>
</dbReference>
<evidence type="ECO:0000313" key="12">
    <source>
        <dbReference type="Proteomes" id="UP000298603"/>
    </source>
</evidence>
<accession>A0A4D6YBG0</accession>
<dbReference type="GO" id="GO:0003743">
    <property type="term" value="F:translation initiation factor activity"/>
    <property type="evidence" value="ECO:0007669"/>
    <property type="project" value="UniProtKB-UniRule"/>
</dbReference>
<dbReference type="PANTHER" id="PTHR43381:SF5">
    <property type="entry name" value="TR-TYPE G DOMAIN-CONTAINING PROTEIN"/>
    <property type="match status" value="1"/>
</dbReference>
<feature type="binding site" evidence="8">
    <location>
        <begin position="436"/>
        <end position="439"/>
    </location>
    <ligand>
        <name>GTP</name>
        <dbReference type="ChEBI" id="CHEBI:37565"/>
    </ligand>
</feature>
<dbReference type="Pfam" id="PF11987">
    <property type="entry name" value="IF-2"/>
    <property type="match status" value="1"/>
</dbReference>
<dbReference type="NCBIfam" id="TIGR00231">
    <property type="entry name" value="small_GTP"/>
    <property type="match status" value="1"/>
</dbReference>
<dbReference type="InterPro" id="IPR053905">
    <property type="entry name" value="EF-G-like_DII"/>
</dbReference>
<feature type="binding site" evidence="8">
    <location>
        <begin position="336"/>
        <end position="343"/>
    </location>
    <ligand>
        <name>GTP</name>
        <dbReference type="ChEBI" id="CHEBI:37565"/>
    </ligand>
</feature>
<dbReference type="PROSITE" id="PS01176">
    <property type="entry name" value="IF2"/>
    <property type="match status" value="1"/>
</dbReference>
<dbReference type="AlphaFoldDB" id="A0A4D6YBG0"/>
<keyword evidence="12" id="KW-1185">Reference proteome</keyword>
<dbReference type="GO" id="GO:0005829">
    <property type="term" value="C:cytosol"/>
    <property type="evidence" value="ECO:0007669"/>
    <property type="project" value="TreeGrafter"/>
</dbReference>
<dbReference type="GO" id="GO:0005525">
    <property type="term" value="F:GTP binding"/>
    <property type="evidence" value="ECO:0007669"/>
    <property type="project" value="UniProtKB-KW"/>
</dbReference>
<dbReference type="Gene3D" id="2.40.30.10">
    <property type="entry name" value="Translation factors"/>
    <property type="match status" value="2"/>
</dbReference>
<organism evidence="11 12">
    <name type="scientific">Buchnera aphidicola</name>
    <name type="common">Therioaphis trifolii</name>
    <dbReference type="NCBI Taxonomy" id="1241884"/>
    <lineage>
        <taxon>Bacteria</taxon>
        <taxon>Pseudomonadati</taxon>
        <taxon>Pseudomonadota</taxon>
        <taxon>Gammaproteobacteria</taxon>
        <taxon>Enterobacterales</taxon>
        <taxon>Erwiniaceae</taxon>
        <taxon>Buchnera</taxon>
    </lineage>
</organism>
<dbReference type="InterPro" id="IPR015760">
    <property type="entry name" value="TIF_IF2"/>
</dbReference>
<evidence type="ECO:0000256" key="9">
    <source>
        <dbReference type="RuleBase" id="RU000644"/>
    </source>
</evidence>
<dbReference type="NCBIfam" id="TIGR00487">
    <property type="entry name" value="IF-2"/>
    <property type="match status" value="1"/>
</dbReference>
<dbReference type="InterPro" id="IPR000795">
    <property type="entry name" value="T_Tr_GTP-bd_dom"/>
</dbReference>
<dbReference type="InterPro" id="IPR023115">
    <property type="entry name" value="TIF_IF2_dom3"/>
</dbReference>
<evidence type="ECO:0000256" key="3">
    <source>
        <dbReference type="ARBA" id="ARBA00022490"/>
    </source>
</evidence>
<dbReference type="InterPro" id="IPR044145">
    <property type="entry name" value="IF2_II"/>
</dbReference>
<dbReference type="Gene3D" id="3.30.56.50">
    <property type="entry name" value="Putative DNA-binding domain, N-terminal subdomain of bacterial translation initiation factor IF2"/>
    <property type="match status" value="1"/>
</dbReference>
<dbReference type="Proteomes" id="UP000298603">
    <property type="component" value="Chromosome"/>
</dbReference>
<feature type="region of interest" description="G-domain" evidence="8">
    <location>
        <begin position="330"/>
        <end position="478"/>
    </location>
</feature>
<evidence type="ECO:0000313" key="11">
    <source>
        <dbReference type="EMBL" id="QCI27246.1"/>
    </source>
</evidence>
<feature type="domain" description="Tr-type G" evidence="10">
    <location>
        <begin position="327"/>
        <end position="496"/>
    </location>
</feature>
<name>A0A4D6YBG0_9GAMM</name>
<dbReference type="CDD" id="cd01887">
    <property type="entry name" value="IF2_eIF5B"/>
    <property type="match status" value="1"/>
</dbReference>
<evidence type="ECO:0000259" key="10">
    <source>
        <dbReference type="PROSITE" id="PS51722"/>
    </source>
</evidence>
<evidence type="ECO:0000256" key="6">
    <source>
        <dbReference type="ARBA" id="ARBA00022917"/>
    </source>
</evidence>
<dbReference type="FunFam" id="3.40.50.300:FF:000019">
    <property type="entry name" value="Translation initiation factor IF-2"/>
    <property type="match status" value="1"/>
</dbReference>
<comment type="similarity">
    <text evidence="1 8 9">Belongs to the TRAFAC class translation factor GTPase superfamily. Classic translation factor GTPase family. IF-2 subfamily.</text>
</comment>
<evidence type="ECO:0000256" key="8">
    <source>
        <dbReference type="HAMAP-Rule" id="MF_00100"/>
    </source>
</evidence>
<dbReference type="FunFam" id="3.40.50.10050:FF:000001">
    <property type="entry name" value="Translation initiation factor IF-2"/>
    <property type="match status" value="1"/>
</dbReference>
<keyword evidence="7 8" id="KW-0342">GTP-binding</keyword>
<dbReference type="InterPro" id="IPR005225">
    <property type="entry name" value="Small_GTP-bd"/>
</dbReference>
<dbReference type="CDD" id="cd03692">
    <property type="entry name" value="mtIF2_IVc"/>
    <property type="match status" value="1"/>
</dbReference>
<dbReference type="Pfam" id="PF00009">
    <property type="entry name" value="GTP_EFTU"/>
    <property type="match status" value="1"/>
</dbReference>
<dbReference type="FunFam" id="2.40.30.10:FF:000008">
    <property type="entry name" value="Translation initiation factor IF-2"/>
    <property type="match status" value="1"/>
</dbReference>
<dbReference type="CDD" id="cd03702">
    <property type="entry name" value="IF2_mtIF2_II"/>
    <property type="match status" value="1"/>
</dbReference>
<gene>
    <name evidence="8" type="primary">infB</name>
    <name evidence="11" type="ORF">D9V81_01290</name>
</gene>
<sequence length="827" mass="93842">MTNITLQSLSYEMNITVFELIKKFSNIGIIKKKDDYINLQEKKLLLHYLSSKNELSFNIKNEQKNVKSISDTLIQNQEKKKYYSNILKKNNNDNKINNYKYENINLKKNFSHIKSNLINTSIKNKNNVIKNKLEKINQKKDINSKNITNYKKNTVNIFKKNKITSLNQAIIKNLSSNNHLKKFTNLNSLDDINNIIEYDMHFNNKKKIKNKNIKNKNVDNIIKNKKKDLLHHNFIKPKKKIIKNILIHKKNLISELSDKMAIKSIHLIQEMKKKGNIFTSNQIVDQKTAQLIVEAMGHKSIVENLNILEESIIQEHKIMNKNIIKTIRPPIVTVMGHVDHGKTSLLDYIRSTKIASHEAGGITQHIGAYYVQNKKGIITFLDTPGHAAFTSMRARGTQITDIVILVVAVDDGVKPQTIEAIQHAKLANVPIIVAINKIDKPDSNPEKIKKELVKYDILPEEWGGENIFVNVSSITGSGIDDLLDAILLQAEMLELFALPSGMANGVVIEARLDKNKGPIATILIREGKLNKGDNVLCGLHWGRIRVIKNSFGKEVKSVGPSIPVEILGLSGIPISGDVFYSIKNEKKAREIALFRKNKSREMKLKKTKIVDLKNVFQNLKKDGIFCLNIILKSDLQGSLEVISNIIKNLSNDNIEIKIITANVGNITETDVSLAIASNAIIIGFNVEPNMSAKRLIKLENVNFYHYSIIYHLIDDIKLKIFEITSPKCKELILGSAEIRDIFKPSKSVFIAGCMVINGIIKRKNPIRILRDKKIIHSGELESLRRFKEDVKEVSFGKECGLGIKNYKNIRIGDIIESFKIIELKNVN</sequence>
<comment type="subcellular location">
    <subcellularLocation>
        <location evidence="8">Cytoplasm</location>
    </subcellularLocation>
</comment>
<comment type="function">
    <text evidence="8 9">One of the essential components for the initiation of protein synthesis. Protects formylmethionyl-tRNA from spontaneous hydrolysis and promotes its binding to the 30S ribosomal subunits. Also involved in the hydrolysis of GTP during the formation of the 70S ribosomal complex.</text>
</comment>
<evidence type="ECO:0000256" key="1">
    <source>
        <dbReference type="ARBA" id="ARBA00007733"/>
    </source>
</evidence>
<feature type="binding site" evidence="8">
    <location>
        <begin position="382"/>
        <end position="386"/>
    </location>
    <ligand>
        <name>GTP</name>
        <dbReference type="ChEBI" id="CHEBI:37565"/>
    </ligand>
</feature>
<dbReference type="SUPFAM" id="SSF50447">
    <property type="entry name" value="Translation proteins"/>
    <property type="match status" value="2"/>
</dbReference>
<dbReference type="PANTHER" id="PTHR43381">
    <property type="entry name" value="TRANSLATION INITIATION FACTOR IF-2-RELATED"/>
    <property type="match status" value="1"/>
</dbReference>
<dbReference type="EMBL" id="CP032996">
    <property type="protein sequence ID" value="QCI27246.1"/>
    <property type="molecule type" value="Genomic_DNA"/>
</dbReference>
<dbReference type="RefSeq" id="WP_158349511.1">
    <property type="nucleotide sequence ID" value="NZ_CP032996.1"/>
</dbReference>
<keyword evidence="3 8" id="KW-0963">Cytoplasm</keyword>
<protein>
    <recommendedName>
        <fullName evidence="2 8">Translation initiation factor IF-2</fullName>
    </recommendedName>
</protein>
<dbReference type="InterPro" id="IPR006847">
    <property type="entry name" value="IF2_N"/>
</dbReference>
<dbReference type="InterPro" id="IPR027417">
    <property type="entry name" value="P-loop_NTPase"/>
</dbReference>
<keyword evidence="6 8" id="KW-0648">Protein biosynthesis</keyword>
<reference evidence="11 12" key="1">
    <citation type="submission" date="2018-10" db="EMBL/GenBank/DDBJ databases">
        <title>Comparative functional genomics of the obligate endosymbiont Buchnera aphidicola.</title>
        <authorList>
            <person name="Chong R.A."/>
        </authorList>
    </citation>
    <scope>NUCLEOTIDE SEQUENCE [LARGE SCALE GENOMIC DNA]</scope>
    <source>
        <strain evidence="11 12">Tma</strain>
    </source>
</reference>
<evidence type="ECO:0000256" key="2">
    <source>
        <dbReference type="ARBA" id="ARBA00020675"/>
    </source>
</evidence>
<dbReference type="Gene3D" id="3.40.50.300">
    <property type="entry name" value="P-loop containing nucleotide triphosphate hydrolases"/>
    <property type="match status" value="1"/>
</dbReference>